<evidence type="ECO:0000259" key="1">
    <source>
        <dbReference type="PROSITE" id="PS50104"/>
    </source>
</evidence>
<dbReference type="EMBL" id="BFAA01000188">
    <property type="protein sequence ID" value="GCB68589.1"/>
    <property type="molecule type" value="Genomic_DNA"/>
</dbReference>
<dbReference type="GO" id="GO:0007165">
    <property type="term" value="P:signal transduction"/>
    <property type="evidence" value="ECO:0007669"/>
    <property type="project" value="InterPro"/>
</dbReference>
<reference evidence="2 3" key="1">
    <citation type="journal article" date="2018" name="Nat. Ecol. Evol.">
        <title>Shark genomes provide insights into elasmobranch evolution and the origin of vertebrates.</title>
        <authorList>
            <person name="Hara Y"/>
            <person name="Yamaguchi K"/>
            <person name="Onimaru K"/>
            <person name="Kadota M"/>
            <person name="Koyanagi M"/>
            <person name="Keeley SD"/>
            <person name="Tatsumi K"/>
            <person name="Tanaka K"/>
            <person name="Motone F"/>
            <person name="Kageyama Y"/>
            <person name="Nozu R"/>
            <person name="Adachi N"/>
            <person name="Nishimura O"/>
            <person name="Nakagawa R"/>
            <person name="Tanegashima C"/>
            <person name="Kiyatake I"/>
            <person name="Matsumoto R"/>
            <person name="Murakumo K"/>
            <person name="Nishida K"/>
            <person name="Terakita A"/>
            <person name="Kuratani S"/>
            <person name="Sato K"/>
            <person name="Hyodo S Kuraku.S."/>
        </authorList>
    </citation>
    <scope>NUCLEOTIDE SEQUENCE [LARGE SCALE GENOMIC DNA]</scope>
</reference>
<dbReference type="OrthoDB" id="6132459at2759"/>
<dbReference type="InterPro" id="IPR000157">
    <property type="entry name" value="TIR_dom"/>
</dbReference>
<dbReference type="PRINTS" id="PR01537">
    <property type="entry name" value="INTRLKN1R1F"/>
</dbReference>
<protein>
    <recommendedName>
        <fullName evidence="1">TIR domain-containing protein</fullName>
    </recommendedName>
</protein>
<keyword evidence="3" id="KW-1185">Reference proteome</keyword>
<dbReference type="STRING" id="75743.A0A401P625"/>
<dbReference type="SUPFAM" id="SSF52200">
    <property type="entry name" value="Toll/Interleukin receptor TIR domain"/>
    <property type="match status" value="1"/>
</dbReference>
<evidence type="ECO:0000313" key="3">
    <source>
        <dbReference type="Proteomes" id="UP000288216"/>
    </source>
</evidence>
<dbReference type="InterPro" id="IPR035897">
    <property type="entry name" value="Toll_tir_struct_dom_sf"/>
</dbReference>
<dbReference type="PROSITE" id="PS50104">
    <property type="entry name" value="TIR"/>
    <property type="match status" value="1"/>
</dbReference>
<gene>
    <name evidence="2" type="ORF">scyTo_0000912</name>
</gene>
<name>A0A401P625_SCYTO</name>
<dbReference type="Gene3D" id="3.40.50.10140">
    <property type="entry name" value="Toll/interleukin-1 receptor homology (TIR) domain"/>
    <property type="match status" value="1"/>
</dbReference>
<evidence type="ECO:0000313" key="2">
    <source>
        <dbReference type="EMBL" id="GCB68589.1"/>
    </source>
</evidence>
<feature type="domain" description="TIR" evidence="1">
    <location>
        <begin position="9"/>
        <end position="66"/>
    </location>
</feature>
<dbReference type="Proteomes" id="UP000288216">
    <property type="component" value="Unassembled WGS sequence"/>
</dbReference>
<dbReference type="AlphaFoldDB" id="A0A401P625"/>
<proteinExistence type="predicted"/>
<comment type="caution">
    <text evidence="2">The sequence shown here is derived from an EMBL/GenBank/DDBJ whole genome shotgun (WGS) entry which is preliminary data.</text>
</comment>
<sequence>MQKSLYYGMTFDAYVIYPRSGSLDNINTSNFALRILPKILEETYGYKLYISGRDELPGQGKMKKLK</sequence>
<accession>A0A401P625</accession>
<organism evidence="2 3">
    <name type="scientific">Scyliorhinus torazame</name>
    <name type="common">Cloudy catshark</name>
    <name type="synonym">Catulus torazame</name>
    <dbReference type="NCBI Taxonomy" id="75743"/>
    <lineage>
        <taxon>Eukaryota</taxon>
        <taxon>Metazoa</taxon>
        <taxon>Chordata</taxon>
        <taxon>Craniata</taxon>
        <taxon>Vertebrata</taxon>
        <taxon>Chondrichthyes</taxon>
        <taxon>Elasmobranchii</taxon>
        <taxon>Galeomorphii</taxon>
        <taxon>Galeoidea</taxon>
        <taxon>Carcharhiniformes</taxon>
        <taxon>Scyliorhinidae</taxon>
        <taxon>Scyliorhinus</taxon>
    </lineage>
</organism>